<dbReference type="AlphaFoldDB" id="A0A662ZHK8"/>
<reference evidence="2 3" key="1">
    <citation type="submission" date="2016-10" db="EMBL/GenBank/DDBJ databases">
        <authorList>
            <person name="Varghese N."/>
            <person name="Submissions S."/>
        </authorList>
    </citation>
    <scope>NUCLEOTIDE SEQUENCE [LARGE SCALE GENOMIC DNA]</scope>
    <source>
        <strain evidence="2 3">DSM 1361</strain>
    </source>
</reference>
<dbReference type="GO" id="GO:1904680">
    <property type="term" value="F:peptide transmembrane transporter activity"/>
    <property type="evidence" value="ECO:0007669"/>
    <property type="project" value="TreeGrafter"/>
</dbReference>
<evidence type="ECO:0000313" key="3">
    <source>
        <dbReference type="Proteomes" id="UP000243745"/>
    </source>
</evidence>
<dbReference type="PANTHER" id="PTHR30290">
    <property type="entry name" value="PERIPLASMIC BINDING COMPONENT OF ABC TRANSPORTER"/>
    <property type="match status" value="1"/>
</dbReference>
<dbReference type="Proteomes" id="UP000243745">
    <property type="component" value="Unassembled WGS sequence"/>
</dbReference>
<dbReference type="InterPro" id="IPR039424">
    <property type="entry name" value="SBP_5"/>
</dbReference>
<sequence>MKSFIILPLMIMLGIILLTGPKASADAGMTQDSLIYCSEKNISHMNPQRHPISSMASSISFAVYDRLLSIDPQTKSTRSSIGTLEKIYQNDTVYVFNIAKDISFQSNQFFTPTRKLNAEDVAFSFDRMINKDNPFYRPIEDFPYISHMDIVNNLISVKAVGPYKVEFKVKQPTNLLQPFLATDNSVILSKEYADTIIKKNLPIDTIDHYAIGSGPYQLNTFVRGRYAKLKKFYDYHGPKPQVQNLILTNSYRANKLLYKLFTGECHIISNPTASQMSFLQKVPEDFNILQKNTINGTFIIYNTKKPYLSTGALRRTLSSMFSLEELNSTVFFDQGHYIVELFDEKPANFLKIQNNSPSPATGSSSIDDVEKELLGENVSKPLVHERSDKFVNQFNEDIPEYAIPKKEIPEPGYELFAHVLTRDEYLEAYETLKQQEIEITIFQSNVISNTAHSKIAQFLKSNFEKKGIKARIKTYRTNQGQNRLKKGLFDIAIVNVYSDSESLIYQMISCRKNNRRRSSLNSNISYTGNYTGWCNDTLENMYEDLSYLDKNDPDAIRLQKYIMNILVNEMPVYPLIYNINLFVAMEYIKGLEPTPYGGVSFINAYIEKNRGTDK</sequence>
<dbReference type="PANTHER" id="PTHR30290:SF28">
    <property type="entry name" value="ABC TRANSPORTER PERIPLASMIC-BINDING PROTEIN SAPA-RELATED"/>
    <property type="match status" value="1"/>
</dbReference>
<dbReference type="Pfam" id="PF00496">
    <property type="entry name" value="SBP_bac_5"/>
    <property type="match status" value="1"/>
</dbReference>
<evidence type="ECO:0000259" key="1">
    <source>
        <dbReference type="Pfam" id="PF00496"/>
    </source>
</evidence>
<dbReference type="Gene3D" id="3.40.190.10">
    <property type="entry name" value="Periplasmic binding protein-like II"/>
    <property type="match status" value="2"/>
</dbReference>
<feature type="domain" description="Solute-binding protein family 5" evidence="1">
    <location>
        <begin position="89"/>
        <end position="503"/>
    </location>
</feature>
<name>A0A662ZHK8_9GAMM</name>
<dbReference type="PIRSF" id="PIRSF002741">
    <property type="entry name" value="MppA"/>
    <property type="match status" value="1"/>
</dbReference>
<gene>
    <name evidence="2" type="ORF">SAMN02910344_00786</name>
</gene>
<dbReference type="Gene3D" id="3.10.105.10">
    <property type="entry name" value="Dipeptide-binding Protein, Domain 3"/>
    <property type="match status" value="2"/>
</dbReference>
<dbReference type="GO" id="GO:0043190">
    <property type="term" value="C:ATP-binding cassette (ABC) transporter complex"/>
    <property type="evidence" value="ECO:0007669"/>
    <property type="project" value="InterPro"/>
</dbReference>
<protein>
    <submittedName>
        <fullName evidence="2">ABC-type transport system, substrate-binding protein</fullName>
    </submittedName>
</protein>
<dbReference type="EMBL" id="FOXF01000009">
    <property type="protein sequence ID" value="SFP22059.1"/>
    <property type="molecule type" value="Genomic_DNA"/>
</dbReference>
<accession>A0A662ZHK8</accession>
<dbReference type="InterPro" id="IPR030678">
    <property type="entry name" value="Peptide/Ni-bd"/>
</dbReference>
<organism evidence="2 3">
    <name type="scientific">Ruminobacter amylophilus</name>
    <dbReference type="NCBI Taxonomy" id="867"/>
    <lineage>
        <taxon>Bacteria</taxon>
        <taxon>Pseudomonadati</taxon>
        <taxon>Pseudomonadota</taxon>
        <taxon>Gammaproteobacteria</taxon>
        <taxon>Aeromonadales</taxon>
        <taxon>Succinivibrionaceae</taxon>
        <taxon>Ruminobacter</taxon>
    </lineage>
</organism>
<proteinExistence type="predicted"/>
<dbReference type="GO" id="GO:0015833">
    <property type="term" value="P:peptide transport"/>
    <property type="evidence" value="ECO:0007669"/>
    <property type="project" value="TreeGrafter"/>
</dbReference>
<evidence type="ECO:0000313" key="2">
    <source>
        <dbReference type="EMBL" id="SFP22059.1"/>
    </source>
</evidence>
<dbReference type="GO" id="GO:0030288">
    <property type="term" value="C:outer membrane-bounded periplasmic space"/>
    <property type="evidence" value="ECO:0007669"/>
    <property type="project" value="UniProtKB-ARBA"/>
</dbReference>
<keyword evidence="3" id="KW-1185">Reference proteome</keyword>
<dbReference type="Gene3D" id="3.90.76.10">
    <property type="entry name" value="Dipeptide-binding Protein, Domain 1"/>
    <property type="match status" value="1"/>
</dbReference>
<dbReference type="InterPro" id="IPR000914">
    <property type="entry name" value="SBP_5_dom"/>
</dbReference>
<dbReference type="SUPFAM" id="SSF53850">
    <property type="entry name" value="Periplasmic binding protein-like II"/>
    <property type="match status" value="1"/>
</dbReference>